<dbReference type="PANTHER" id="PTHR43249:SF1">
    <property type="entry name" value="D-GLUCOSIDE 3-DEHYDROGENASE"/>
    <property type="match status" value="1"/>
</dbReference>
<keyword evidence="4" id="KW-1185">Reference proteome</keyword>
<protein>
    <recommendedName>
        <fullName evidence="5">Gfo/Idh/MocA-like oxidoreductase N-terminal domain-containing protein</fullName>
    </recommendedName>
</protein>
<evidence type="ECO:0008006" key="5">
    <source>
        <dbReference type="Google" id="ProtNLM"/>
    </source>
</evidence>
<dbReference type="Pfam" id="PF08635">
    <property type="entry name" value="ox_reductase_C"/>
    <property type="match status" value="1"/>
</dbReference>
<evidence type="ECO:0000313" key="3">
    <source>
        <dbReference type="EMBL" id="RSH80379.1"/>
    </source>
</evidence>
<feature type="domain" description="Oxidoreductase putative C-terminal" evidence="2">
    <location>
        <begin position="190"/>
        <end position="337"/>
    </location>
</feature>
<dbReference type="InterPro" id="IPR036291">
    <property type="entry name" value="NAD(P)-bd_dom_sf"/>
</dbReference>
<dbReference type="Proteomes" id="UP000279236">
    <property type="component" value="Unassembled WGS sequence"/>
</dbReference>
<gene>
    <name evidence="3" type="ORF">EHS24_008955</name>
</gene>
<name>A0A427XN84_9TREE</name>
<proteinExistence type="predicted"/>
<dbReference type="InterPro" id="IPR000683">
    <property type="entry name" value="Gfo/Idh/MocA-like_OxRdtase_N"/>
</dbReference>
<dbReference type="Gene3D" id="3.30.360.10">
    <property type="entry name" value="Dihydrodipicolinate Reductase, domain 2"/>
    <property type="match status" value="1"/>
</dbReference>
<accession>A0A427XN84</accession>
<dbReference type="InterPro" id="IPR052515">
    <property type="entry name" value="Gfo/Idh/MocA_Oxidoreductase"/>
</dbReference>
<dbReference type="InterPro" id="IPR013944">
    <property type="entry name" value="OxRdtase_put_C"/>
</dbReference>
<evidence type="ECO:0000259" key="1">
    <source>
        <dbReference type="Pfam" id="PF01408"/>
    </source>
</evidence>
<dbReference type="GO" id="GO:0000166">
    <property type="term" value="F:nucleotide binding"/>
    <property type="evidence" value="ECO:0007669"/>
    <property type="project" value="InterPro"/>
</dbReference>
<comment type="caution">
    <text evidence="3">The sequence shown here is derived from an EMBL/GenBank/DDBJ whole genome shotgun (WGS) entry which is preliminary data.</text>
</comment>
<feature type="domain" description="Gfo/Idh/MocA-like oxidoreductase N-terminal" evidence="1">
    <location>
        <begin position="36"/>
        <end position="187"/>
    </location>
</feature>
<dbReference type="OrthoDB" id="10250282at2759"/>
<dbReference type="STRING" id="105984.A0A427XN84"/>
<dbReference type="RefSeq" id="XP_028475326.1">
    <property type="nucleotide sequence ID" value="XM_028624254.1"/>
</dbReference>
<dbReference type="AlphaFoldDB" id="A0A427XN84"/>
<evidence type="ECO:0000313" key="4">
    <source>
        <dbReference type="Proteomes" id="UP000279236"/>
    </source>
</evidence>
<reference evidence="3 4" key="1">
    <citation type="submission" date="2018-11" db="EMBL/GenBank/DDBJ databases">
        <title>Genome sequence of Apiotrichum porosum DSM 27194.</title>
        <authorList>
            <person name="Aliyu H."/>
            <person name="Gorte O."/>
            <person name="Ochsenreither K."/>
        </authorList>
    </citation>
    <scope>NUCLEOTIDE SEQUENCE [LARGE SCALE GENOMIC DNA]</scope>
    <source>
        <strain evidence="3 4">DSM 27194</strain>
    </source>
</reference>
<dbReference type="GeneID" id="39593498"/>
<organism evidence="3 4">
    <name type="scientific">Apiotrichum porosum</name>
    <dbReference type="NCBI Taxonomy" id="105984"/>
    <lineage>
        <taxon>Eukaryota</taxon>
        <taxon>Fungi</taxon>
        <taxon>Dikarya</taxon>
        <taxon>Basidiomycota</taxon>
        <taxon>Agaricomycotina</taxon>
        <taxon>Tremellomycetes</taxon>
        <taxon>Trichosporonales</taxon>
        <taxon>Trichosporonaceae</taxon>
        <taxon>Apiotrichum</taxon>
    </lineage>
</organism>
<dbReference type="Pfam" id="PF01408">
    <property type="entry name" value="GFO_IDH_MocA"/>
    <property type="match status" value="1"/>
</dbReference>
<dbReference type="SUPFAM" id="SSF51735">
    <property type="entry name" value="NAD(P)-binding Rossmann-fold domains"/>
    <property type="match status" value="1"/>
</dbReference>
<dbReference type="EMBL" id="RSCE01000008">
    <property type="protein sequence ID" value="RSH80379.1"/>
    <property type="molecule type" value="Genomic_DNA"/>
</dbReference>
<sequence length="424" mass="46456">MTVNTLESSTCVLALTEGPPRADTPSAPSVAGPDVKVLFIGAGNINFGSEEGPWNHSKRLEEKLGMRLKVIGIVDPAVKRAEAVLAAKSLALAAPAYAEAIVYPSVSTATAALASSPPDLVILGCPPAFRGTSDPSQGFNTEEQLTDAFPAAALFVEKPISTHPVDETHKVAELLESRKANLVSVGYMLRYSAAVQKMKQIIAENKLEVMMTSARYVMSYEHSLKLGWWNKSVDCGPIVEQASEFEYVINGTRQLTNSTLLRPVALLWWRGGLGEHPGALDRVLNVDESLVPEDERIPRFTSATWKYESGAIGHLEHGVALQGVEFSTELAVFCDGYQLKLIDPYNRPTLYVRRPGNDADEVHHFHNDDAFLNEMETFVDLAEGKEAKIPVLSSYADAVKTYEMTWAIRWASEKTRRKRPATAA</sequence>
<evidence type="ECO:0000259" key="2">
    <source>
        <dbReference type="Pfam" id="PF08635"/>
    </source>
</evidence>
<dbReference type="Gene3D" id="3.40.50.720">
    <property type="entry name" value="NAD(P)-binding Rossmann-like Domain"/>
    <property type="match status" value="1"/>
</dbReference>
<dbReference type="PANTHER" id="PTHR43249">
    <property type="entry name" value="UDP-N-ACETYL-2-AMINO-2-DEOXY-D-GLUCURONATE OXIDASE"/>
    <property type="match status" value="1"/>
</dbReference>